<dbReference type="SUPFAM" id="SSF46894">
    <property type="entry name" value="C-terminal effector domain of the bipartite response regulators"/>
    <property type="match status" value="1"/>
</dbReference>
<dbReference type="PANTHER" id="PTHR48111">
    <property type="entry name" value="REGULATOR OF RPOS"/>
    <property type="match status" value="1"/>
</dbReference>
<keyword evidence="3 5" id="KW-0238">DNA-binding</keyword>
<dbReference type="GO" id="GO:0000976">
    <property type="term" value="F:transcription cis-regulatory region binding"/>
    <property type="evidence" value="ECO:0007669"/>
    <property type="project" value="TreeGrafter"/>
</dbReference>
<feature type="domain" description="OmpR/PhoB-type" evidence="7">
    <location>
        <begin position="142"/>
        <end position="237"/>
    </location>
</feature>
<feature type="modified residue" description="4-aspartylphosphate" evidence="4">
    <location>
        <position position="54"/>
    </location>
</feature>
<dbReference type="InterPro" id="IPR011006">
    <property type="entry name" value="CheY-like_superfamily"/>
</dbReference>
<keyword evidence="9" id="KW-1185">Reference proteome</keyword>
<dbReference type="InterPro" id="IPR016032">
    <property type="entry name" value="Sig_transdc_resp-reg_C-effctor"/>
</dbReference>
<evidence type="ECO:0000256" key="2">
    <source>
        <dbReference type="ARBA" id="ARBA00023012"/>
    </source>
</evidence>
<evidence type="ECO:0000313" key="9">
    <source>
        <dbReference type="Proteomes" id="UP000238157"/>
    </source>
</evidence>
<dbReference type="CDD" id="cd00383">
    <property type="entry name" value="trans_reg_C"/>
    <property type="match status" value="1"/>
</dbReference>
<dbReference type="Pfam" id="PF00486">
    <property type="entry name" value="Trans_reg_C"/>
    <property type="match status" value="1"/>
</dbReference>
<keyword evidence="1 4" id="KW-0597">Phosphoprotein</keyword>
<dbReference type="GO" id="GO:0005829">
    <property type="term" value="C:cytosol"/>
    <property type="evidence" value="ECO:0007669"/>
    <property type="project" value="TreeGrafter"/>
</dbReference>
<dbReference type="PROSITE" id="PS50110">
    <property type="entry name" value="RESPONSE_REGULATORY"/>
    <property type="match status" value="1"/>
</dbReference>
<name>A0A2T0WFK7_9BACT</name>
<feature type="domain" description="Response regulatory" evidence="6">
    <location>
        <begin position="5"/>
        <end position="121"/>
    </location>
</feature>
<dbReference type="GO" id="GO:0032993">
    <property type="term" value="C:protein-DNA complex"/>
    <property type="evidence" value="ECO:0007669"/>
    <property type="project" value="TreeGrafter"/>
</dbReference>
<dbReference type="InterPro" id="IPR036388">
    <property type="entry name" value="WH-like_DNA-bd_sf"/>
</dbReference>
<dbReference type="SUPFAM" id="SSF52172">
    <property type="entry name" value="CheY-like"/>
    <property type="match status" value="1"/>
</dbReference>
<dbReference type="SMART" id="SM00448">
    <property type="entry name" value="REC"/>
    <property type="match status" value="1"/>
</dbReference>
<evidence type="ECO:0000256" key="1">
    <source>
        <dbReference type="ARBA" id="ARBA00022553"/>
    </source>
</evidence>
<dbReference type="RefSeq" id="WP_106134995.1">
    <property type="nucleotide sequence ID" value="NZ_PVTR01000012.1"/>
</dbReference>
<dbReference type="InterPro" id="IPR001867">
    <property type="entry name" value="OmpR/PhoB-type_DNA-bd"/>
</dbReference>
<dbReference type="InterPro" id="IPR039420">
    <property type="entry name" value="WalR-like"/>
</dbReference>
<dbReference type="PANTHER" id="PTHR48111:SF40">
    <property type="entry name" value="PHOSPHATE REGULON TRANSCRIPTIONAL REGULATORY PROTEIN PHOB"/>
    <property type="match status" value="1"/>
</dbReference>
<dbReference type="Pfam" id="PF00072">
    <property type="entry name" value="Response_reg"/>
    <property type="match status" value="1"/>
</dbReference>
<dbReference type="Gene3D" id="3.40.50.2300">
    <property type="match status" value="1"/>
</dbReference>
<evidence type="ECO:0000259" key="7">
    <source>
        <dbReference type="PROSITE" id="PS51755"/>
    </source>
</evidence>
<comment type="caution">
    <text evidence="8">The sequence shown here is derived from an EMBL/GenBank/DDBJ whole genome shotgun (WGS) entry which is preliminary data.</text>
</comment>
<dbReference type="EMBL" id="PVTR01000012">
    <property type="protein sequence ID" value="PRY85456.1"/>
    <property type="molecule type" value="Genomic_DNA"/>
</dbReference>
<dbReference type="InterPro" id="IPR001789">
    <property type="entry name" value="Sig_transdc_resp-reg_receiver"/>
</dbReference>
<protein>
    <submittedName>
        <fullName evidence="8">Two-component system phosphate regulon response regulator PhoB</fullName>
    </submittedName>
</protein>
<gene>
    <name evidence="8" type="ORF">CLW00_11237</name>
</gene>
<dbReference type="SMART" id="SM00862">
    <property type="entry name" value="Trans_reg_C"/>
    <property type="match status" value="1"/>
</dbReference>
<dbReference type="AlphaFoldDB" id="A0A2T0WFK7"/>
<dbReference type="GO" id="GO:0006355">
    <property type="term" value="P:regulation of DNA-templated transcription"/>
    <property type="evidence" value="ECO:0007669"/>
    <property type="project" value="InterPro"/>
</dbReference>
<sequence>MPLDKIVLIDDHLDTLKLLKFNFEKERFDVDIFQKGKEAMAYLDNNTPVAIVCDWLLDDIDGLDICRYVRKKERLESIPFIMVSGKGQEIDIVTALEVGADDYMVKPVKIKELIVRVKKALGKRKFLEREELSDVHIKSSDTGKFFFKNIIVDSEKYLAFDNREKVDLTISEFKLLSLLMNHPGRVHSRNQIIRSIYGSESHASERSVDVLITSLRKKITSLKNDLTSIRGVGYKLS</sequence>
<evidence type="ECO:0000256" key="3">
    <source>
        <dbReference type="ARBA" id="ARBA00023125"/>
    </source>
</evidence>
<dbReference type="PROSITE" id="PS51755">
    <property type="entry name" value="OMPR_PHOB"/>
    <property type="match status" value="1"/>
</dbReference>
<evidence type="ECO:0000259" key="6">
    <source>
        <dbReference type="PROSITE" id="PS50110"/>
    </source>
</evidence>
<dbReference type="GO" id="GO:0000156">
    <property type="term" value="F:phosphorelay response regulator activity"/>
    <property type="evidence" value="ECO:0007669"/>
    <property type="project" value="TreeGrafter"/>
</dbReference>
<organism evidence="8 9">
    <name type="scientific">Mongoliibacter ruber</name>
    <dbReference type="NCBI Taxonomy" id="1750599"/>
    <lineage>
        <taxon>Bacteria</taxon>
        <taxon>Pseudomonadati</taxon>
        <taxon>Bacteroidota</taxon>
        <taxon>Cytophagia</taxon>
        <taxon>Cytophagales</taxon>
        <taxon>Cyclobacteriaceae</taxon>
        <taxon>Mongoliibacter</taxon>
    </lineage>
</organism>
<feature type="DNA-binding region" description="OmpR/PhoB-type" evidence="5">
    <location>
        <begin position="142"/>
        <end position="237"/>
    </location>
</feature>
<dbReference type="Proteomes" id="UP000238157">
    <property type="component" value="Unassembled WGS sequence"/>
</dbReference>
<dbReference type="Gene3D" id="1.10.10.10">
    <property type="entry name" value="Winged helix-like DNA-binding domain superfamily/Winged helix DNA-binding domain"/>
    <property type="match status" value="1"/>
</dbReference>
<evidence type="ECO:0000313" key="8">
    <source>
        <dbReference type="EMBL" id="PRY85456.1"/>
    </source>
</evidence>
<accession>A0A2T0WFK7</accession>
<evidence type="ECO:0000256" key="5">
    <source>
        <dbReference type="PROSITE-ProRule" id="PRU01091"/>
    </source>
</evidence>
<dbReference type="OrthoDB" id="9790442at2"/>
<proteinExistence type="predicted"/>
<keyword evidence="2" id="KW-0902">Two-component regulatory system</keyword>
<reference evidence="8 9" key="1">
    <citation type="submission" date="2018-03" db="EMBL/GenBank/DDBJ databases">
        <title>Genomic Encyclopedia of Archaeal and Bacterial Type Strains, Phase II (KMG-II): from individual species to whole genera.</title>
        <authorList>
            <person name="Goeker M."/>
        </authorList>
    </citation>
    <scope>NUCLEOTIDE SEQUENCE [LARGE SCALE GENOMIC DNA]</scope>
    <source>
        <strain evidence="8 9">DSM 27929</strain>
    </source>
</reference>
<evidence type="ECO:0000256" key="4">
    <source>
        <dbReference type="PROSITE-ProRule" id="PRU00169"/>
    </source>
</evidence>